<evidence type="ECO:0000313" key="6">
    <source>
        <dbReference type="EMBL" id="QPC81317.1"/>
    </source>
</evidence>
<organism evidence="6 7">
    <name type="scientific">Phototrophicus methaneseepsis</name>
    <dbReference type="NCBI Taxonomy" id="2710758"/>
    <lineage>
        <taxon>Bacteria</taxon>
        <taxon>Bacillati</taxon>
        <taxon>Chloroflexota</taxon>
        <taxon>Candidatus Thermofontia</taxon>
        <taxon>Phototrophicales</taxon>
        <taxon>Phototrophicaceae</taxon>
        <taxon>Phototrophicus</taxon>
    </lineage>
</organism>
<name>A0A7S8E6L9_9CHLR</name>
<evidence type="ECO:0000313" key="7">
    <source>
        <dbReference type="Proteomes" id="UP000594468"/>
    </source>
</evidence>
<comment type="similarity">
    <text evidence="2">Belongs to the bacterial solute-binding protein 1 family.</text>
</comment>
<dbReference type="GO" id="GO:0030313">
    <property type="term" value="C:cell envelope"/>
    <property type="evidence" value="ECO:0007669"/>
    <property type="project" value="UniProtKB-SubCell"/>
</dbReference>
<evidence type="ECO:0000256" key="2">
    <source>
        <dbReference type="ARBA" id="ARBA00008520"/>
    </source>
</evidence>
<evidence type="ECO:0000256" key="4">
    <source>
        <dbReference type="ARBA" id="ARBA00022729"/>
    </source>
</evidence>
<dbReference type="KEGG" id="pmet:G4Y79_16625"/>
<dbReference type="AlphaFoldDB" id="A0A7S8E6L9"/>
<feature type="chain" id="PRO_5032508552" evidence="5">
    <location>
        <begin position="23"/>
        <end position="446"/>
    </location>
</feature>
<evidence type="ECO:0000256" key="1">
    <source>
        <dbReference type="ARBA" id="ARBA00004196"/>
    </source>
</evidence>
<dbReference type="PANTHER" id="PTHR43649">
    <property type="entry name" value="ARABINOSE-BINDING PROTEIN-RELATED"/>
    <property type="match status" value="1"/>
</dbReference>
<feature type="signal peptide" evidence="5">
    <location>
        <begin position="1"/>
        <end position="22"/>
    </location>
</feature>
<comment type="subcellular location">
    <subcellularLocation>
        <location evidence="1">Cell envelope</location>
    </subcellularLocation>
</comment>
<dbReference type="InterPro" id="IPR050490">
    <property type="entry name" value="Bact_solute-bd_prot1"/>
</dbReference>
<dbReference type="SUPFAM" id="SSF53850">
    <property type="entry name" value="Periplasmic binding protein-like II"/>
    <property type="match status" value="1"/>
</dbReference>
<reference evidence="6 7" key="1">
    <citation type="submission" date="2020-02" db="EMBL/GenBank/DDBJ databases">
        <authorList>
            <person name="Zheng R.K."/>
            <person name="Sun C.M."/>
        </authorList>
    </citation>
    <scope>NUCLEOTIDE SEQUENCE [LARGE SCALE GENOMIC DNA]</scope>
    <source>
        <strain evidence="7">rifampicinis</strain>
    </source>
</reference>
<dbReference type="Gene3D" id="3.40.190.10">
    <property type="entry name" value="Periplasmic binding protein-like II"/>
    <property type="match status" value="2"/>
</dbReference>
<keyword evidence="4 5" id="KW-0732">Signal</keyword>
<proteinExistence type="inferred from homology"/>
<evidence type="ECO:0000256" key="5">
    <source>
        <dbReference type="SAM" id="SignalP"/>
    </source>
</evidence>
<protein>
    <submittedName>
        <fullName evidence="6">Extracellular solute-binding protein</fullName>
    </submittedName>
</protein>
<dbReference type="EMBL" id="CP062983">
    <property type="protein sequence ID" value="QPC81317.1"/>
    <property type="molecule type" value="Genomic_DNA"/>
</dbReference>
<evidence type="ECO:0000256" key="3">
    <source>
        <dbReference type="ARBA" id="ARBA00022448"/>
    </source>
</evidence>
<dbReference type="Proteomes" id="UP000594468">
    <property type="component" value="Chromosome"/>
</dbReference>
<keyword evidence="3" id="KW-0813">Transport</keyword>
<dbReference type="PANTHER" id="PTHR43649:SF31">
    <property type="entry name" value="SN-GLYCEROL-3-PHOSPHATE-BINDING PERIPLASMIC PROTEIN UGPB"/>
    <property type="match status" value="1"/>
</dbReference>
<keyword evidence="7" id="KW-1185">Reference proteome</keyword>
<accession>A0A7S8E6L9</accession>
<dbReference type="RefSeq" id="WP_195169390.1">
    <property type="nucleotide sequence ID" value="NZ_CP062983.1"/>
</dbReference>
<gene>
    <name evidence="6" type="ORF">G4Y79_16625</name>
</gene>
<dbReference type="Pfam" id="PF13416">
    <property type="entry name" value="SBP_bac_8"/>
    <property type="match status" value="1"/>
</dbReference>
<dbReference type="InterPro" id="IPR006059">
    <property type="entry name" value="SBP"/>
</dbReference>
<sequence>MKRFSLLLAAVAMLLSAIPAFAQEPVDVNVWIAFTDAGRLGWAQDRAAEFNEMFPQYNVIIEGYANYEELFAATALAAEQDSLPAIVQYFEVATQDARDSGYFTSIAEALGDRTEINGLSVNLDDYVAPVSAYYTLDGEFTSMPWNTSSAIWFNNMNYLNEAGVEIPTTWAEVEAACEAIMALENAPEYCFTFPNHGWFFEQWLAQQDAEFANNGNGRDARATEVTFANEAGVAVLEWLNDMMDKGYLYYSGAQGGASWATVDQAFSSQQIAMAAYSSSDTATYTQVGVDNGFEVVASFLPYNDATGWTGNLIGGASLWLTAGLPEEVEDGALSFLVYMTNTENAASWHQVTGYIAIRESAVEALSDEGWFEENPNFRVASDQLSQSTVTTATAGAILGAFPSIRNVVTQAIDTVLLTDEDPATVLQSAQEEANTMLEEYNLLYSE</sequence>